<gene>
    <name evidence="2" type="ORF">ElyMa_002069800</name>
</gene>
<feature type="compositionally biased region" description="Acidic residues" evidence="1">
    <location>
        <begin position="197"/>
        <end position="211"/>
    </location>
</feature>
<keyword evidence="3" id="KW-1185">Reference proteome</keyword>
<dbReference type="PANTHER" id="PTHR46704:SF9">
    <property type="entry name" value="BHLH DOMAIN-CONTAINING PROTEIN"/>
    <property type="match status" value="1"/>
</dbReference>
<evidence type="ECO:0000313" key="3">
    <source>
        <dbReference type="Proteomes" id="UP000762676"/>
    </source>
</evidence>
<dbReference type="AlphaFoldDB" id="A0AAV4FB45"/>
<comment type="caution">
    <text evidence="2">The sequence shown here is derived from an EMBL/GenBank/DDBJ whole genome shotgun (WGS) entry which is preliminary data.</text>
</comment>
<reference evidence="2 3" key="1">
    <citation type="journal article" date="2021" name="Elife">
        <title>Chloroplast acquisition without the gene transfer in kleptoplastic sea slugs, Plakobranchus ocellatus.</title>
        <authorList>
            <person name="Maeda T."/>
            <person name="Takahashi S."/>
            <person name="Yoshida T."/>
            <person name="Shimamura S."/>
            <person name="Takaki Y."/>
            <person name="Nagai Y."/>
            <person name="Toyoda A."/>
            <person name="Suzuki Y."/>
            <person name="Arimoto A."/>
            <person name="Ishii H."/>
            <person name="Satoh N."/>
            <person name="Nishiyama T."/>
            <person name="Hasebe M."/>
            <person name="Maruyama T."/>
            <person name="Minagawa J."/>
            <person name="Obokata J."/>
            <person name="Shigenobu S."/>
        </authorList>
    </citation>
    <scope>NUCLEOTIDE SEQUENCE [LARGE SCALE GENOMIC DNA]</scope>
</reference>
<proteinExistence type="predicted"/>
<sequence>MCDALLGVHAFTGCDTTSSFAGKGKLRALNIIQKEEDLKVSFSRFGTSLVVSYDDCLLLESFVCKLYGKTVHTSVNKVRYDIVRRRFKGKKDSISCNGGIDICQMPPCNQVLLLHAQRVNFQTLIWRKAVFQNPVIPKSEENGWQRNSVYELEVQWYKDDFIPDELTKIVADDIGSKPEDEEEGDEENYDSDFLVDTSEDGEDFVTDDEHI</sequence>
<organism evidence="2 3">
    <name type="scientific">Elysia marginata</name>
    <dbReference type="NCBI Taxonomy" id="1093978"/>
    <lineage>
        <taxon>Eukaryota</taxon>
        <taxon>Metazoa</taxon>
        <taxon>Spiralia</taxon>
        <taxon>Lophotrochozoa</taxon>
        <taxon>Mollusca</taxon>
        <taxon>Gastropoda</taxon>
        <taxon>Heterobranchia</taxon>
        <taxon>Euthyneura</taxon>
        <taxon>Panpulmonata</taxon>
        <taxon>Sacoglossa</taxon>
        <taxon>Placobranchoidea</taxon>
        <taxon>Plakobranchidae</taxon>
        <taxon>Elysia</taxon>
    </lineage>
</organism>
<dbReference type="Proteomes" id="UP000762676">
    <property type="component" value="Unassembled WGS sequence"/>
</dbReference>
<dbReference type="PANTHER" id="PTHR46704">
    <property type="entry name" value="CXC DOMAIN-CONTAINING PROTEIN-RELATED"/>
    <property type="match status" value="1"/>
</dbReference>
<name>A0AAV4FB45_9GAST</name>
<evidence type="ECO:0000256" key="1">
    <source>
        <dbReference type="SAM" id="MobiDB-lite"/>
    </source>
</evidence>
<accession>A0AAV4FB45</accession>
<feature type="compositionally biased region" description="Acidic residues" evidence="1">
    <location>
        <begin position="179"/>
        <end position="190"/>
    </location>
</feature>
<feature type="region of interest" description="Disordered" evidence="1">
    <location>
        <begin position="172"/>
        <end position="211"/>
    </location>
</feature>
<evidence type="ECO:0000313" key="2">
    <source>
        <dbReference type="EMBL" id="GFR70309.1"/>
    </source>
</evidence>
<dbReference type="EMBL" id="BMAT01004204">
    <property type="protein sequence ID" value="GFR70309.1"/>
    <property type="molecule type" value="Genomic_DNA"/>
</dbReference>
<protein>
    <submittedName>
        <fullName evidence="2">DNA damage-inducible protein DIN7</fullName>
    </submittedName>
</protein>